<protein>
    <submittedName>
        <fullName evidence="1">Uncharacterized protein</fullName>
    </submittedName>
</protein>
<proteinExistence type="predicted"/>
<name>A0A656YWN2_9EURY</name>
<gene>
    <name evidence="1" type="ORF">AKJ39_04850</name>
</gene>
<keyword evidence="2" id="KW-1185">Reference proteome</keyword>
<dbReference type="Proteomes" id="UP000070257">
    <property type="component" value="Unassembled WGS sequence"/>
</dbReference>
<accession>A0A656YWN2</accession>
<organism evidence="1 2">
    <name type="scientific">candidate division MSBL1 archaeon SCGC-AAA259J03</name>
    <dbReference type="NCBI Taxonomy" id="1698269"/>
    <lineage>
        <taxon>Archaea</taxon>
        <taxon>Methanobacteriati</taxon>
        <taxon>Methanobacteriota</taxon>
        <taxon>candidate division MSBL1</taxon>
    </lineage>
</organism>
<reference evidence="1 2" key="1">
    <citation type="journal article" date="2016" name="Sci. Rep.">
        <title>Metabolic traits of an uncultured archaeal lineage -MSBL1- from brine pools of the Red Sea.</title>
        <authorList>
            <person name="Mwirichia R."/>
            <person name="Alam I."/>
            <person name="Rashid M."/>
            <person name="Vinu M."/>
            <person name="Ba-Alawi W."/>
            <person name="Anthony Kamau A."/>
            <person name="Kamanda Ngugi D."/>
            <person name="Goker M."/>
            <person name="Klenk H.P."/>
            <person name="Bajic V."/>
            <person name="Stingl U."/>
        </authorList>
    </citation>
    <scope>NUCLEOTIDE SEQUENCE [LARGE SCALE GENOMIC DNA]</scope>
    <source>
        <strain evidence="1">SCGC-AAA259J03</strain>
    </source>
</reference>
<dbReference type="AlphaFoldDB" id="A0A656YWN2"/>
<comment type="caution">
    <text evidence="1">The sequence shown here is derived from an EMBL/GenBank/DDBJ whole genome shotgun (WGS) entry which is preliminary data.</text>
</comment>
<dbReference type="EMBL" id="LHXT01000115">
    <property type="protein sequence ID" value="KXA96272.1"/>
    <property type="molecule type" value="Genomic_DNA"/>
</dbReference>
<sequence>MVVKIRKKFDSGKETRTTSHAVFEALKSVDTNEVHEALGMPEDEVKNNIELAKNVVRRNKGTLTLAECNRGYCPINRNGYCFAYRAVCSDKDVFKCKQCGYELMKKNPLNTSKCPNCGTTVWDIEPIHCFNCGYEWVPRGNPSPDRCPSCRKRI</sequence>
<evidence type="ECO:0000313" key="1">
    <source>
        <dbReference type="EMBL" id="KXA96272.1"/>
    </source>
</evidence>
<evidence type="ECO:0000313" key="2">
    <source>
        <dbReference type="Proteomes" id="UP000070257"/>
    </source>
</evidence>